<sequence>MHVSLSNDDNHAPQSFSHKDSSRPNSSPHHHQLPHLSEHQAPIQPHPLGAAAAPQQHPQPPRPTTGAALSVTHSSQSLHRGRYSSSVGSQKRPSPSPGSPTNQSVSRNTPSLSVHSSSPEQFDKVPSISISIP</sequence>
<feature type="compositionally biased region" description="Polar residues" evidence="1">
    <location>
        <begin position="71"/>
        <end position="120"/>
    </location>
</feature>
<feature type="region of interest" description="Disordered" evidence="1">
    <location>
        <begin position="1"/>
        <end position="133"/>
    </location>
</feature>
<evidence type="ECO:0000313" key="3">
    <source>
        <dbReference type="Proteomes" id="UP001472677"/>
    </source>
</evidence>
<dbReference type="Proteomes" id="UP001472677">
    <property type="component" value="Unassembled WGS sequence"/>
</dbReference>
<protein>
    <submittedName>
        <fullName evidence="2">Uncharacterized protein</fullName>
    </submittedName>
</protein>
<keyword evidence="3" id="KW-1185">Reference proteome</keyword>
<feature type="compositionally biased region" description="Polar residues" evidence="1">
    <location>
        <begin position="1"/>
        <end position="16"/>
    </location>
</feature>
<feature type="compositionally biased region" description="Low complexity" evidence="1">
    <location>
        <begin position="46"/>
        <end position="56"/>
    </location>
</feature>
<organism evidence="2 3">
    <name type="scientific">Hibiscus sabdariffa</name>
    <name type="common">roselle</name>
    <dbReference type="NCBI Taxonomy" id="183260"/>
    <lineage>
        <taxon>Eukaryota</taxon>
        <taxon>Viridiplantae</taxon>
        <taxon>Streptophyta</taxon>
        <taxon>Embryophyta</taxon>
        <taxon>Tracheophyta</taxon>
        <taxon>Spermatophyta</taxon>
        <taxon>Magnoliopsida</taxon>
        <taxon>eudicotyledons</taxon>
        <taxon>Gunneridae</taxon>
        <taxon>Pentapetalae</taxon>
        <taxon>rosids</taxon>
        <taxon>malvids</taxon>
        <taxon>Malvales</taxon>
        <taxon>Malvaceae</taxon>
        <taxon>Malvoideae</taxon>
        <taxon>Hibiscus</taxon>
    </lineage>
</organism>
<gene>
    <name evidence="2" type="ORF">V6N12_037697</name>
</gene>
<evidence type="ECO:0000313" key="2">
    <source>
        <dbReference type="EMBL" id="KAK8513206.1"/>
    </source>
</evidence>
<proteinExistence type="predicted"/>
<name>A0ABR2C1L0_9ROSI</name>
<comment type="caution">
    <text evidence="2">The sequence shown here is derived from an EMBL/GenBank/DDBJ whole genome shotgun (WGS) entry which is preliminary data.</text>
</comment>
<dbReference type="EMBL" id="JBBPBM010000070">
    <property type="protein sequence ID" value="KAK8513206.1"/>
    <property type="molecule type" value="Genomic_DNA"/>
</dbReference>
<reference evidence="2 3" key="1">
    <citation type="journal article" date="2024" name="G3 (Bethesda)">
        <title>Genome assembly of Hibiscus sabdariffa L. provides insights into metabolisms of medicinal natural products.</title>
        <authorList>
            <person name="Kim T."/>
        </authorList>
    </citation>
    <scope>NUCLEOTIDE SEQUENCE [LARGE SCALE GENOMIC DNA]</scope>
    <source>
        <strain evidence="2">TK-2024</strain>
        <tissue evidence="2">Old leaves</tissue>
    </source>
</reference>
<accession>A0ABR2C1L0</accession>
<evidence type="ECO:0000256" key="1">
    <source>
        <dbReference type="SAM" id="MobiDB-lite"/>
    </source>
</evidence>